<dbReference type="SMART" id="SM00369">
    <property type="entry name" value="LRR_TYP"/>
    <property type="match status" value="6"/>
</dbReference>
<dbReference type="InterPro" id="IPR050216">
    <property type="entry name" value="LRR_domain-containing"/>
</dbReference>
<keyword evidence="2" id="KW-0677">Repeat</keyword>
<dbReference type="InterPro" id="IPR025875">
    <property type="entry name" value="Leu-rich_rpt_4"/>
</dbReference>
<accession>A0A9P0MLP9</accession>
<dbReference type="Pfam" id="PF13855">
    <property type="entry name" value="LRR_8"/>
    <property type="match status" value="1"/>
</dbReference>
<dbReference type="PANTHER" id="PTHR48051">
    <property type="match status" value="1"/>
</dbReference>
<evidence type="ECO:0000256" key="1">
    <source>
        <dbReference type="ARBA" id="ARBA00022614"/>
    </source>
</evidence>
<dbReference type="Pfam" id="PF00560">
    <property type="entry name" value="LRR_1"/>
    <property type="match status" value="2"/>
</dbReference>
<dbReference type="SMART" id="SM00365">
    <property type="entry name" value="LRR_SD22"/>
    <property type="match status" value="4"/>
</dbReference>
<dbReference type="PANTHER" id="PTHR48051:SF54">
    <property type="entry name" value="LEUCINE-RICH REPEAT-CONTAINING PROTEIN"/>
    <property type="match status" value="1"/>
</dbReference>
<dbReference type="SMART" id="SM00364">
    <property type="entry name" value="LRR_BAC"/>
    <property type="match status" value="6"/>
</dbReference>
<gene>
    <name evidence="3" type="ORF">NEZAVI_LOCUS6152</name>
</gene>
<protein>
    <submittedName>
        <fullName evidence="3">Uncharacterized protein</fullName>
    </submittedName>
</protein>
<organism evidence="3 4">
    <name type="scientific">Nezara viridula</name>
    <name type="common">Southern green stink bug</name>
    <name type="synonym">Cimex viridulus</name>
    <dbReference type="NCBI Taxonomy" id="85310"/>
    <lineage>
        <taxon>Eukaryota</taxon>
        <taxon>Metazoa</taxon>
        <taxon>Ecdysozoa</taxon>
        <taxon>Arthropoda</taxon>
        <taxon>Hexapoda</taxon>
        <taxon>Insecta</taxon>
        <taxon>Pterygota</taxon>
        <taxon>Neoptera</taxon>
        <taxon>Paraneoptera</taxon>
        <taxon>Hemiptera</taxon>
        <taxon>Heteroptera</taxon>
        <taxon>Panheteroptera</taxon>
        <taxon>Pentatomomorpha</taxon>
        <taxon>Pentatomoidea</taxon>
        <taxon>Pentatomidae</taxon>
        <taxon>Pentatominae</taxon>
        <taxon>Nezara</taxon>
    </lineage>
</organism>
<dbReference type="GO" id="GO:0005737">
    <property type="term" value="C:cytoplasm"/>
    <property type="evidence" value="ECO:0007669"/>
    <property type="project" value="TreeGrafter"/>
</dbReference>
<dbReference type="AlphaFoldDB" id="A0A9P0MLP9"/>
<dbReference type="InterPro" id="IPR001611">
    <property type="entry name" value="Leu-rich_rpt"/>
</dbReference>
<name>A0A9P0MLP9_NEZVI</name>
<sequence>MPSLLKVKTVKQNYLKRKNCTPLQIIMDDLAVLNTEICVGKCEPNIIISKKLCKVVNNENNLEESEVLKLAEIFQTNSITSLDLSNCHLLDFPFSFCSLDYITDLNISGNKLEKLPDEFVNIKKLRILNVSYNFLHEFPSALYSGLHLIKFINISNNKITCIRKPPCCLPKLQHLDLSSNCLCEPPSWLLDDLPSHLEYLDLSNNSCFEDYSENKNTCSENKVAGKIKTLKLSNCKFREAICSYLLNFKSLNILDFGNIGIKPQTSNFVSYLKCSLPSSIEKLVMVNIGLGGVPSSVTDLSNLRYLDISDNMIHWLPASIKNVCSLTVLYAKSCNLCIIPCEMNELVSLKELYLSSNQLASTEGFEHLVNLEVLDLYANQFISLPNLNKFSKLNSFDICQNYVEPPSIIEINDLKYNYADLKANLRSKIKSCNRIDGEKEFSTAPEDDLSDEYIDETSIEEEFGDAESEDACTLQNETSLDHSQDWWDQDENECFDPNAWTKEVVQITRKESYESLSGEIPYEVTTHPHYFTPYQLVTPITVSKTTLPPPVEGQFDD</sequence>
<dbReference type="InterPro" id="IPR003591">
    <property type="entry name" value="Leu-rich_rpt_typical-subtyp"/>
</dbReference>
<dbReference type="Proteomes" id="UP001152798">
    <property type="component" value="Chromosome 3"/>
</dbReference>
<dbReference type="OrthoDB" id="2021138at2759"/>
<evidence type="ECO:0000256" key="2">
    <source>
        <dbReference type="ARBA" id="ARBA00022737"/>
    </source>
</evidence>
<dbReference type="InterPro" id="IPR032675">
    <property type="entry name" value="LRR_dom_sf"/>
</dbReference>
<dbReference type="PROSITE" id="PS51450">
    <property type="entry name" value="LRR"/>
    <property type="match status" value="2"/>
</dbReference>
<dbReference type="SUPFAM" id="SSF52058">
    <property type="entry name" value="L domain-like"/>
    <property type="match status" value="1"/>
</dbReference>
<reference evidence="3" key="1">
    <citation type="submission" date="2022-01" db="EMBL/GenBank/DDBJ databases">
        <authorList>
            <person name="King R."/>
        </authorList>
    </citation>
    <scope>NUCLEOTIDE SEQUENCE</scope>
</reference>
<keyword evidence="4" id="KW-1185">Reference proteome</keyword>
<keyword evidence="1" id="KW-0433">Leucine-rich repeat</keyword>
<dbReference type="Gene3D" id="3.80.10.10">
    <property type="entry name" value="Ribonuclease Inhibitor"/>
    <property type="match status" value="2"/>
</dbReference>
<dbReference type="Pfam" id="PF12799">
    <property type="entry name" value="LRR_4"/>
    <property type="match status" value="1"/>
</dbReference>
<dbReference type="EMBL" id="OV725079">
    <property type="protein sequence ID" value="CAH1395996.1"/>
    <property type="molecule type" value="Genomic_DNA"/>
</dbReference>
<evidence type="ECO:0000313" key="3">
    <source>
        <dbReference type="EMBL" id="CAH1395996.1"/>
    </source>
</evidence>
<evidence type="ECO:0000313" key="4">
    <source>
        <dbReference type="Proteomes" id="UP001152798"/>
    </source>
</evidence>
<proteinExistence type="predicted"/>